<keyword evidence="1" id="KW-0732">Signal</keyword>
<evidence type="ECO:0000259" key="2">
    <source>
        <dbReference type="Pfam" id="PF00254"/>
    </source>
</evidence>
<gene>
    <name evidence="3" type="ORF">CTEN210_04423</name>
</gene>
<dbReference type="InterPro" id="IPR046357">
    <property type="entry name" value="PPIase_dom_sf"/>
</dbReference>
<dbReference type="Gene3D" id="3.10.50.40">
    <property type="match status" value="1"/>
</dbReference>
<reference evidence="3 4" key="1">
    <citation type="journal article" date="2021" name="Sci. Rep.">
        <title>The genome of the diatom Chaetoceros tenuissimus carries an ancient integrated fragment of an extant virus.</title>
        <authorList>
            <person name="Hongo Y."/>
            <person name="Kimura K."/>
            <person name="Takaki Y."/>
            <person name="Yoshida Y."/>
            <person name="Baba S."/>
            <person name="Kobayashi G."/>
            <person name="Nagasaki K."/>
            <person name="Hano T."/>
            <person name="Tomaru Y."/>
        </authorList>
    </citation>
    <scope>NUCLEOTIDE SEQUENCE [LARGE SCALE GENOMIC DNA]</scope>
    <source>
        <strain evidence="3 4">NIES-3715</strain>
    </source>
</reference>
<proteinExistence type="predicted"/>
<protein>
    <recommendedName>
        <fullName evidence="2">PPIase FKBP-type domain-containing protein</fullName>
    </recommendedName>
</protein>
<dbReference type="Pfam" id="PF00254">
    <property type="entry name" value="FKBP_C"/>
    <property type="match status" value="1"/>
</dbReference>
<dbReference type="SUPFAM" id="SSF54534">
    <property type="entry name" value="FKBP-like"/>
    <property type="match status" value="1"/>
</dbReference>
<dbReference type="AlphaFoldDB" id="A0AAD3CKX2"/>
<accession>A0AAD3CKX2</accession>
<name>A0AAD3CKX2_9STRA</name>
<evidence type="ECO:0000256" key="1">
    <source>
        <dbReference type="SAM" id="SignalP"/>
    </source>
</evidence>
<comment type="caution">
    <text evidence="3">The sequence shown here is derived from an EMBL/GenBank/DDBJ whole genome shotgun (WGS) entry which is preliminary data.</text>
</comment>
<evidence type="ECO:0000313" key="3">
    <source>
        <dbReference type="EMBL" id="GFH47947.1"/>
    </source>
</evidence>
<organism evidence="3 4">
    <name type="scientific">Chaetoceros tenuissimus</name>
    <dbReference type="NCBI Taxonomy" id="426638"/>
    <lineage>
        <taxon>Eukaryota</taxon>
        <taxon>Sar</taxon>
        <taxon>Stramenopiles</taxon>
        <taxon>Ochrophyta</taxon>
        <taxon>Bacillariophyta</taxon>
        <taxon>Coscinodiscophyceae</taxon>
        <taxon>Chaetocerotophycidae</taxon>
        <taxon>Chaetocerotales</taxon>
        <taxon>Chaetocerotaceae</taxon>
        <taxon>Chaetoceros</taxon>
    </lineage>
</organism>
<evidence type="ECO:0000313" key="4">
    <source>
        <dbReference type="Proteomes" id="UP001054902"/>
    </source>
</evidence>
<feature type="signal peptide" evidence="1">
    <location>
        <begin position="1"/>
        <end position="19"/>
    </location>
</feature>
<keyword evidence="4" id="KW-1185">Reference proteome</keyword>
<dbReference type="GO" id="GO:0003755">
    <property type="term" value="F:peptidyl-prolyl cis-trans isomerase activity"/>
    <property type="evidence" value="ECO:0007669"/>
    <property type="project" value="InterPro"/>
</dbReference>
<dbReference type="InterPro" id="IPR001179">
    <property type="entry name" value="PPIase_FKBP_dom"/>
</dbReference>
<sequence>MKLSLNLCLAASLVSGSSAFISNTNYQRIDSSLQAKASSQQSRLGFLQSTAALVALSSLQVQPANALVKGNAPPPKKGVSEERKCRNVEECQEMAERAAAKADEEARANMVPASVTSKGTKYRELVAAKEGAPVAKEGQKATIFYKVLKLGKRSYDGLSGEGTVVFSRGYGLEDDENKAGVKSFEFTIGDPQVIGALNDAIVGQPVGSTRRVAILPQMGWEKATRECDGGPGGSGTGGELKTDYVVVPTATMVQQEFCFDTKKLPFPSTYAEQRRMAQRFDQALIMEVELVGLD</sequence>
<dbReference type="Proteomes" id="UP001054902">
    <property type="component" value="Unassembled WGS sequence"/>
</dbReference>
<feature type="domain" description="PPIase FKBP-type" evidence="2">
    <location>
        <begin position="180"/>
        <end position="225"/>
    </location>
</feature>
<dbReference type="EMBL" id="BLLK01000025">
    <property type="protein sequence ID" value="GFH47947.1"/>
    <property type="molecule type" value="Genomic_DNA"/>
</dbReference>
<feature type="chain" id="PRO_5041923671" description="PPIase FKBP-type domain-containing protein" evidence="1">
    <location>
        <begin position="20"/>
        <end position="294"/>
    </location>
</feature>